<sequence length="79" mass="9212">MPHHSDGGTEVFIYMPHRDERFTITTTVLNNHHVTIQEATILTCDNHFDLDTYIILDEKIRPFLIGSKQLTYSGHWCII</sequence>
<evidence type="ECO:0000313" key="1">
    <source>
        <dbReference type="EMBL" id="AHE67263.1"/>
    </source>
</evidence>
<dbReference type="CDD" id="cd04900">
    <property type="entry name" value="ACT_UUR-like_1"/>
    <property type="match status" value="1"/>
</dbReference>
<dbReference type="HOGENOM" id="CLU_2601694_0_0_6"/>
<reference evidence="1 2" key="1">
    <citation type="journal article" date="2013" name="Int. J. Med. Microbiol.">
        <title>Legionella oakridgensis ATCC 33761 genome sequence and phenotypic characterization reveals its replication capacity in amoebae.</title>
        <authorList>
            <person name="Brzuszkiewicz E."/>
            <person name="Schulz T."/>
            <person name="Rydzewski K."/>
            <person name="Daniel R."/>
            <person name="Gillmaier N."/>
            <person name="Dittmann C."/>
            <person name="Holland G."/>
            <person name="Schunder E."/>
            <person name="Lautner M."/>
            <person name="Eisenreich W."/>
            <person name="Luck C."/>
            <person name="Heuner K."/>
        </authorList>
    </citation>
    <scope>NUCLEOTIDE SEQUENCE [LARGE SCALE GENOMIC DNA]</scope>
    <source>
        <strain>OR-10</strain>
        <strain evidence="2">ATCC 33761</strain>
    </source>
</reference>
<name>W0B9S0_9GAMM</name>
<dbReference type="AlphaFoldDB" id="W0B9S0"/>
<evidence type="ECO:0000313" key="2">
    <source>
        <dbReference type="Proteomes" id="UP000018838"/>
    </source>
</evidence>
<accession>W0B9S0</accession>
<dbReference type="KEGG" id="lok:Loa_01716"/>
<organism evidence="1 2">
    <name type="scientific">Legionella oakridgensis ATCC 33761 = DSM 21215</name>
    <dbReference type="NCBI Taxonomy" id="1268635"/>
    <lineage>
        <taxon>Bacteria</taxon>
        <taxon>Pseudomonadati</taxon>
        <taxon>Pseudomonadota</taxon>
        <taxon>Gammaproteobacteria</taxon>
        <taxon>Legionellales</taxon>
        <taxon>Legionellaceae</taxon>
        <taxon>Legionella</taxon>
    </lineage>
</organism>
<dbReference type="Proteomes" id="UP000018838">
    <property type="component" value="Chromosome"/>
</dbReference>
<keyword evidence="2" id="KW-1185">Reference proteome</keyword>
<dbReference type="PATRIC" id="fig|1268635.3.peg.1747"/>
<protein>
    <submittedName>
        <fullName evidence="1">Uncharacterized protein</fullName>
    </submittedName>
</protein>
<dbReference type="EMBL" id="CP004006">
    <property type="protein sequence ID" value="AHE67263.1"/>
    <property type="molecule type" value="Genomic_DNA"/>
</dbReference>
<proteinExistence type="predicted"/>
<dbReference type="STRING" id="1268635.Loa_01716"/>
<gene>
    <name evidence="1" type="ORF">Loa_01716</name>
</gene>
<dbReference type="eggNOG" id="COG2844">
    <property type="taxonomic scope" value="Bacteria"/>
</dbReference>